<dbReference type="Proteomes" id="UP000218785">
    <property type="component" value="Chromosome"/>
</dbReference>
<keyword evidence="2" id="KW-1185">Reference proteome</keyword>
<organism evidence="1 2">
    <name type="scientific">Tolypothrix tenuis PCC 7101</name>
    <dbReference type="NCBI Taxonomy" id="231146"/>
    <lineage>
        <taxon>Bacteria</taxon>
        <taxon>Bacillati</taxon>
        <taxon>Cyanobacteriota</taxon>
        <taxon>Cyanophyceae</taxon>
        <taxon>Nostocales</taxon>
        <taxon>Tolypothrichaceae</taxon>
        <taxon>Tolypothrix</taxon>
    </lineage>
</organism>
<protein>
    <submittedName>
        <fullName evidence="1">Uncharacterized protein</fullName>
    </submittedName>
</protein>
<sequence length="253" mass="28906">MAIRLHGFLNSSKRYFQVESQPHHITGIFKKIMHSQSLHSCEFTDVHRVYYEDEADGTITFYQANQDNNSQPGIWTYLVYECLESEEKVFSDAVIDTNISPLLALLAGQKLPQVPVNICEYLNYKNYECEYLDVQLPSELNNQTGREIAHLLLDEMKAFKTSAIFTEDVGKKYQKAVLEGFIQAAREILAKNGTAKDFETAQYDVLNKIPIDDVANLIIAYNDYRIWQAALPSKSKAVEFAFKTALNLICQIK</sequence>
<proteinExistence type="predicted"/>
<gene>
    <name evidence="1" type="ORF">NIES37_14320</name>
</gene>
<name>A0A1Z4MVK3_9CYAN</name>
<dbReference type="AlphaFoldDB" id="A0A1Z4MVK3"/>
<dbReference type="KEGG" id="ttq:NIES37_14320"/>
<reference evidence="1 2" key="1">
    <citation type="submission" date="2017-06" db="EMBL/GenBank/DDBJ databases">
        <title>Genome sequencing of cyanobaciteial culture collection at National Institute for Environmental Studies (NIES).</title>
        <authorList>
            <person name="Hirose Y."/>
            <person name="Shimura Y."/>
            <person name="Fujisawa T."/>
            <person name="Nakamura Y."/>
            <person name="Kawachi M."/>
        </authorList>
    </citation>
    <scope>NUCLEOTIDE SEQUENCE [LARGE SCALE GENOMIC DNA]</scope>
    <source>
        <strain evidence="1 2">NIES-37</strain>
    </source>
</reference>
<accession>A0A1Z4MVK3</accession>
<evidence type="ECO:0000313" key="1">
    <source>
        <dbReference type="EMBL" id="BAY97490.1"/>
    </source>
</evidence>
<dbReference type="RefSeq" id="WP_096574536.1">
    <property type="nucleotide sequence ID" value="NZ_CAWNJS010000001.1"/>
</dbReference>
<dbReference type="EMBL" id="AP018248">
    <property type="protein sequence ID" value="BAY97490.1"/>
    <property type="molecule type" value="Genomic_DNA"/>
</dbReference>
<evidence type="ECO:0000313" key="2">
    <source>
        <dbReference type="Proteomes" id="UP000218785"/>
    </source>
</evidence>